<dbReference type="RefSeq" id="XP_031856882.1">
    <property type="nucleotide sequence ID" value="XM_032000991.1"/>
</dbReference>
<evidence type="ECO:0000313" key="1">
    <source>
        <dbReference type="EMBL" id="VVT58580.1"/>
    </source>
</evidence>
<proteinExistence type="predicted"/>
<dbReference type="AlphaFoldDB" id="A0A5E8C6B7"/>
<dbReference type="InterPro" id="IPR011990">
    <property type="entry name" value="TPR-like_helical_dom_sf"/>
</dbReference>
<dbReference type="OrthoDB" id="4064185at2759"/>
<gene>
    <name evidence="1" type="ORF">SAPINGB_P006280</name>
</gene>
<dbReference type="Proteomes" id="UP000398389">
    <property type="component" value="Unassembled WGS sequence"/>
</dbReference>
<name>A0A5E8C6B7_9ASCO</name>
<dbReference type="Gene3D" id="1.25.40.10">
    <property type="entry name" value="Tetratricopeptide repeat domain"/>
    <property type="match status" value="1"/>
</dbReference>
<dbReference type="EMBL" id="CABVLU010000005">
    <property type="protein sequence ID" value="VVT58580.1"/>
    <property type="molecule type" value="Genomic_DNA"/>
</dbReference>
<sequence length="678" mass="77128">MLKFSRQFSGKVYHLKFLARANVDYWSSSRDLLARSTVAAVATATTIASSTQTQHISPAFSIRHFSHSSSRQNEIQLPETTTSLTPQSQPATTLFTNVAHQIKQDNSIALLDPSDSLVVDLEATYNVLKPQVNDENNFERQWVPMFNQVKDLKTTQTNLVSLLLSTGNPVDKFNAAYLISCLVLRATKKYAATTLLDICAQLIADGHLDQCRNIIEFWNIFHLHHPVVPGGESSDLKKHLVERVIRQAFKTGQHLFAAEALIRFYKQDVNLISRPLVSQAVRMLLIYRPSFSAYNILALQRLFEELPPSLVRLTADEKRKLVNLGMRVQTKGVIPSFANDVYDLALKIPGEKIPLEPVCSLIRLNIRYNTTSRASRLFHDLRKQSKSVVANMDIETLILMIRHFSQHRKYLHLTRDIVEMIPPDMYLSEGLIETLLSYCARVRNEELAMKLYQSLETPIARSVLTALLHLHISFDDNDGAEKVLAEISRRGDFLRPVEFSMVTGAALKHGNLEKALELIKENPPHVAQMGYGLVMNAAIERSDLTLVDEVLKLAMENLEIGNPECNTISHLMIKKINKFEGCEAARVQYLKWKIMKREVVAKVQMPDPKTQLVVVRTILDQAIKEKNRRVLRWGLHELRHLGVHTKDIYKEISRRKGLSVDIVKKIFSEKVIPEQLKV</sequence>
<reference evidence="1 2" key="1">
    <citation type="submission" date="2019-09" db="EMBL/GenBank/DDBJ databases">
        <authorList>
            <person name="Brejova B."/>
        </authorList>
    </citation>
    <scope>NUCLEOTIDE SEQUENCE [LARGE SCALE GENOMIC DNA]</scope>
</reference>
<organism evidence="1 2">
    <name type="scientific">Magnusiomyces paraingens</name>
    <dbReference type="NCBI Taxonomy" id="2606893"/>
    <lineage>
        <taxon>Eukaryota</taxon>
        <taxon>Fungi</taxon>
        <taxon>Dikarya</taxon>
        <taxon>Ascomycota</taxon>
        <taxon>Saccharomycotina</taxon>
        <taxon>Dipodascomycetes</taxon>
        <taxon>Dipodascales</taxon>
        <taxon>Dipodascaceae</taxon>
        <taxon>Magnusiomyces</taxon>
    </lineage>
</organism>
<evidence type="ECO:0000313" key="2">
    <source>
        <dbReference type="Proteomes" id="UP000398389"/>
    </source>
</evidence>
<evidence type="ECO:0008006" key="3">
    <source>
        <dbReference type="Google" id="ProtNLM"/>
    </source>
</evidence>
<protein>
    <recommendedName>
        <fullName evidence="3">Pentacotripeptide-repeat region of PRORP domain-containing protein</fullName>
    </recommendedName>
</protein>
<accession>A0A5E8C6B7</accession>
<keyword evidence="2" id="KW-1185">Reference proteome</keyword>
<dbReference type="GeneID" id="43585091"/>